<reference evidence="1" key="2">
    <citation type="journal article" date="2015" name="Fish Shellfish Immunol.">
        <title>Early steps in the European eel (Anguilla anguilla)-Vibrio vulnificus interaction in the gills: Role of the RtxA13 toxin.</title>
        <authorList>
            <person name="Callol A."/>
            <person name="Pajuelo D."/>
            <person name="Ebbesson L."/>
            <person name="Teles M."/>
            <person name="MacKenzie S."/>
            <person name="Amaro C."/>
        </authorList>
    </citation>
    <scope>NUCLEOTIDE SEQUENCE</scope>
</reference>
<proteinExistence type="predicted"/>
<evidence type="ECO:0000313" key="1">
    <source>
        <dbReference type="EMBL" id="JAH06715.1"/>
    </source>
</evidence>
<protein>
    <submittedName>
        <fullName evidence="1">Uncharacterized protein</fullName>
    </submittedName>
</protein>
<name>A0A0E9PRJ4_ANGAN</name>
<dbReference type="AlphaFoldDB" id="A0A0E9PRJ4"/>
<accession>A0A0E9PRJ4</accession>
<organism evidence="1">
    <name type="scientific">Anguilla anguilla</name>
    <name type="common">European freshwater eel</name>
    <name type="synonym">Muraena anguilla</name>
    <dbReference type="NCBI Taxonomy" id="7936"/>
    <lineage>
        <taxon>Eukaryota</taxon>
        <taxon>Metazoa</taxon>
        <taxon>Chordata</taxon>
        <taxon>Craniata</taxon>
        <taxon>Vertebrata</taxon>
        <taxon>Euteleostomi</taxon>
        <taxon>Actinopterygii</taxon>
        <taxon>Neopterygii</taxon>
        <taxon>Teleostei</taxon>
        <taxon>Anguilliformes</taxon>
        <taxon>Anguillidae</taxon>
        <taxon>Anguilla</taxon>
    </lineage>
</organism>
<sequence>MTPACTAAAEPPVTAVYLIGTQVPSSVAGQSSLRVNRGSLPLSCESVCQQERCRTVDSRLQFFFCLLVVASPSGLCT</sequence>
<reference evidence="1" key="1">
    <citation type="submission" date="2014-11" db="EMBL/GenBank/DDBJ databases">
        <authorList>
            <person name="Amaro Gonzalez C."/>
        </authorList>
    </citation>
    <scope>NUCLEOTIDE SEQUENCE</scope>
</reference>
<dbReference type="EMBL" id="GBXM01101862">
    <property type="protein sequence ID" value="JAH06715.1"/>
    <property type="molecule type" value="Transcribed_RNA"/>
</dbReference>